<dbReference type="InterPro" id="IPR009787">
    <property type="entry name" value="Jagunal"/>
</dbReference>
<dbReference type="OrthoDB" id="8914197at2759"/>
<evidence type="ECO:0000313" key="9">
    <source>
        <dbReference type="RefSeq" id="XP_013401141.1"/>
    </source>
</evidence>
<name>A0A1S3IT88_LINAN</name>
<dbReference type="Pfam" id="PF07086">
    <property type="entry name" value="Jagunal"/>
    <property type="match status" value="1"/>
</dbReference>
<dbReference type="GO" id="GO:0016192">
    <property type="term" value="P:vesicle-mediated transport"/>
    <property type="evidence" value="ECO:0007669"/>
    <property type="project" value="TreeGrafter"/>
</dbReference>
<feature type="transmembrane region" description="Helical" evidence="7">
    <location>
        <begin position="109"/>
        <end position="126"/>
    </location>
</feature>
<evidence type="ECO:0000256" key="7">
    <source>
        <dbReference type="SAM" id="Phobius"/>
    </source>
</evidence>
<dbReference type="PANTHER" id="PTHR20955:SF1">
    <property type="entry name" value="PROTEIN JAGUNAL HOMOLOG 1"/>
    <property type="match status" value="1"/>
</dbReference>
<dbReference type="RefSeq" id="XP_013401141.1">
    <property type="nucleotide sequence ID" value="XM_013545687.1"/>
</dbReference>
<evidence type="ECO:0000256" key="3">
    <source>
        <dbReference type="ARBA" id="ARBA00022692"/>
    </source>
</evidence>
<dbReference type="Proteomes" id="UP000085678">
    <property type="component" value="Unplaced"/>
</dbReference>
<dbReference type="KEGG" id="lak:106166986"/>
<evidence type="ECO:0000313" key="8">
    <source>
        <dbReference type="Proteomes" id="UP000085678"/>
    </source>
</evidence>
<evidence type="ECO:0000256" key="1">
    <source>
        <dbReference type="ARBA" id="ARBA00004477"/>
    </source>
</evidence>
<dbReference type="AlphaFoldDB" id="A0A1S3IT88"/>
<dbReference type="GeneID" id="106166986"/>
<feature type="transmembrane region" description="Helical" evidence="7">
    <location>
        <begin position="146"/>
        <end position="172"/>
    </location>
</feature>
<dbReference type="OMA" id="IWILMAA"/>
<keyword evidence="3 7" id="KW-0812">Transmembrane</keyword>
<keyword evidence="8" id="KW-1185">Reference proteome</keyword>
<evidence type="ECO:0000256" key="6">
    <source>
        <dbReference type="ARBA" id="ARBA00023136"/>
    </source>
</evidence>
<sequence length="188" mass="21111">MSSRSGPRATGTDGRDFLHRETVAGHYKVSAVNKSRMKLIAVLHTALFMLWIGRLLPDLMGYLGMKAPASLMALPRASLWEFAWLPSILAALFAYLALQRNRSILMQQFILGTVLFGLLPIFYGIYDYSDDLSSFLNNKGKARKLFGFPFVTILYMFIAVALQVHGFGIYIATQLISSWKPKVQKKAN</sequence>
<comment type="subcellular location">
    <subcellularLocation>
        <location evidence="1">Endoplasmic reticulum membrane</location>
        <topology evidence="1">Multi-pass membrane protein</topology>
    </subcellularLocation>
</comment>
<reference evidence="9" key="1">
    <citation type="submission" date="2025-08" db="UniProtKB">
        <authorList>
            <consortium name="RefSeq"/>
        </authorList>
    </citation>
    <scope>IDENTIFICATION</scope>
    <source>
        <tissue evidence="9">Gonads</tissue>
    </source>
</reference>
<dbReference type="GO" id="GO:0007029">
    <property type="term" value="P:endoplasmic reticulum organization"/>
    <property type="evidence" value="ECO:0007669"/>
    <property type="project" value="InterPro"/>
</dbReference>
<keyword evidence="5 7" id="KW-1133">Transmembrane helix</keyword>
<keyword evidence="6 7" id="KW-0472">Membrane</keyword>
<accession>A0A1S3IT88</accession>
<dbReference type="PANTHER" id="PTHR20955">
    <property type="entry name" value="PROTEIN JAGUNAL HOMOLOG 1"/>
    <property type="match status" value="1"/>
</dbReference>
<dbReference type="GO" id="GO:0005789">
    <property type="term" value="C:endoplasmic reticulum membrane"/>
    <property type="evidence" value="ECO:0007669"/>
    <property type="project" value="UniProtKB-SubCell"/>
</dbReference>
<dbReference type="STRING" id="7574.A0A1S3IT88"/>
<evidence type="ECO:0000256" key="5">
    <source>
        <dbReference type="ARBA" id="ARBA00022989"/>
    </source>
</evidence>
<proteinExistence type="inferred from homology"/>
<dbReference type="InParanoid" id="A0A1S3IT88"/>
<gene>
    <name evidence="9" type="primary">LOC106166986</name>
</gene>
<feature type="transmembrane region" description="Helical" evidence="7">
    <location>
        <begin position="77"/>
        <end position="97"/>
    </location>
</feature>
<comment type="similarity">
    <text evidence="2">Belongs to the jagunal family.</text>
</comment>
<organism evidence="8 9">
    <name type="scientific">Lingula anatina</name>
    <name type="common">Brachiopod</name>
    <name type="synonym">Lingula unguis</name>
    <dbReference type="NCBI Taxonomy" id="7574"/>
    <lineage>
        <taxon>Eukaryota</taxon>
        <taxon>Metazoa</taxon>
        <taxon>Spiralia</taxon>
        <taxon>Lophotrochozoa</taxon>
        <taxon>Brachiopoda</taxon>
        <taxon>Linguliformea</taxon>
        <taxon>Lingulata</taxon>
        <taxon>Lingulida</taxon>
        <taxon>Linguloidea</taxon>
        <taxon>Lingulidae</taxon>
        <taxon>Lingula</taxon>
    </lineage>
</organism>
<evidence type="ECO:0000256" key="2">
    <source>
        <dbReference type="ARBA" id="ARBA00008462"/>
    </source>
</evidence>
<feature type="transmembrane region" description="Helical" evidence="7">
    <location>
        <begin position="39"/>
        <end position="57"/>
    </location>
</feature>
<dbReference type="FunCoup" id="A0A1S3IT88">
    <property type="interactions" value="1209"/>
</dbReference>
<keyword evidence="4" id="KW-0256">Endoplasmic reticulum</keyword>
<evidence type="ECO:0000256" key="4">
    <source>
        <dbReference type="ARBA" id="ARBA00022824"/>
    </source>
</evidence>
<protein>
    <submittedName>
        <fullName evidence="9">Protein jagunal homolog 1</fullName>
    </submittedName>
</protein>